<dbReference type="GO" id="GO:0019433">
    <property type="term" value="P:triglyceride catabolic process"/>
    <property type="evidence" value="ECO:0007669"/>
    <property type="project" value="TreeGrafter"/>
</dbReference>
<dbReference type="GO" id="GO:0005829">
    <property type="term" value="C:cytosol"/>
    <property type="evidence" value="ECO:0007669"/>
    <property type="project" value="TreeGrafter"/>
</dbReference>
<dbReference type="Pfam" id="PF07859">
    <property type="entry name" value="Abhydrolase_3"/>
    <property type="match status" value="2"/>
</dbReference>
<feature type="domain" description="Alpha/beta hydrolase fold-3" evidence="1">
    <location>
        <begin position="438"/>
        <end position="513"/>
    </location>
</feature>
<dbReference type="InterPro" id="IPR029058">
    <property type="entry name" value="AB_hydrolase_fold"/>
</dbReference>
<dbReference type="Gene3D" id="3.40.50.1820">
    <property type="entry name" value="alpha/beta hydrolase"/>
    <property type="match status" value="2"/>
</dbReference>
<dbReference type="GO" id="GO:0004771">
    <property type="term" value="F:sterol ester esterase activity"/>
    <property type="evidence" value="ECO:0007669"/>
    <property type="project" value="TreeGrafter"/>
</dbReference>
<evidence type="ECO:0000313" key="2">
    <source>
        <dbReference type="EMBL" id="ORE08415.1"/>
    </source>
</evidence>
<dbReference type="GO" id="GO:0004806">
    <property type="term" value="F:triacylglycerol lipase activity"/>
    <property type="evidence" value="ECO:0007669"/>
    <property type="project" value="TreeGrafter"/>
</dbReference>
<dbReference type="InterPro" id="IPR013094">
    <property type="entry name" value="AB_hydrolase_3"/>
</dbReference>
<reference evidence="2" key="1">
    <citation type="journal article" date="2016" name="Proc. Natl. Acad. Sci. U.S.A.">
        <title>Lipid metabolic changes in an early divergent fungus govern the establishment of a mutualistic symbiosis with endobacteria.</title>
        <authorList>
            <person name="Lastovetsky O.A."/>
            <person name="Gaspar M.L."/>
            <person name="Mondo S.J."/>
            <person name="LaButti K.M."/>
            <person name="Sandor L."/>
            <person name="Grigoriev I.V."/>
            <person name="Henry S.A."/>
            <person name="Pawlowska T.E."/>
        </authorList>
    </citation>
    <scope>NUCLEOTIDE SEQUENCE [LARGE SCALE GENOMIC DNA]</scope>
    <source>
        <strain evidence="2">ATCC 52814</strain>
    </source>
</reference>
<dbReference type="EMBL" id="KV921889">
    <property type="protein sequence ID" value="ORE08415.1"/>
    <property type="molecule type" value="Genomic_DNA"/>
</dbReference>
<accession>A0A1X0R8N4</accession>
<dbReference type="PANTHER" id="PTHR23025:SF3">
    <property type="entry name" value="HORMONE-SENSITIVE LIPASE"/>
    <property type="match status" value="1"/>
</dbReference>
<protein>
    <submittedName>
        <fullName evidence="2">Alpha/beta-hydrolase</fullName>
    </submittedName>
</protein>
<feature type="domain" description="Alpha/beta hydrolase fold-3" evidence="1">
    <location>
        <begin position="233"/>
        <end position="434"/>
    </location>
</feature>
<dbReference type="SUPFAM" id="SSF53474">
    <property type="entry name" value="alpha/beta-Hydrolases"/>
    <property type="match status" value="1"/>
</dbReference>
<dbReference type="PANTHER" id="PTHR23025">
    <property type="entry name" value="TRIACYLGLYCEROL LIPASE"/>
    <property type="match status" value="1"/>
</dbReference>
<keyword evidence="2" id="KW-0378">Hydrolase</keyword>
<sequence>MLDHLIGKPSTSWKRIQVLLTLIIGWHIVLNGKTRQLPNIIQNINKKSVGGSPWRIVFGAWLFQYFVKNIFLLVGLNGKCSTIYISLLITLYTCHIAPDPLARSYSRSFYRATWILTALDAGFFTAMPLKPKWARDFFSILFSVYYLIFADAAEEKVRRIRSTISIEQMRCSWEKGYQNMFLRTFSRIMFQPRMSIRDTIIIDRPNDKPPTEIHRYYARSPETFSDNDTIILNIPGGGFVAMPPPCHEDPITHWAKHTGLPVISINYKKAPEYSFPWPIEECFDIYTSIVQTKGKVIGLSGKKNINIIIIGDSAGGNISCGVVTKVIEQQQLPKPTGLILIYPALDFELSCWMSPEQLSLIRVESQANMFRSSSFNNILQTKDHLSHASPLSVVPDVEKSSGWKSLFGIKKREPIKDKVKTTYEAWVSSRVAMTSRMTFFNDRLLSPDIVRAMAILYLGPHAPPDFSTDYLLSPVNTSDDILAHFPPTYMMCGEKDPLVDDTVIFAGRIRQARLKYRQEHPLDEAFPQGDGVRVKFLEGMSHGFLQMTAFLPEATQAIKTLGDWMIEIQNNVQRKPYKKLGDDHLAEISTSEKDLLHRRKQLLVNGLY</sequence>
<evidence type="ECO:0000259" key="1">
    <source>
        <dbReference type="Pfam" id="PF07859"/>
    </source>
</evidence>
<name>A0A1X0R8N4_RHIZD</name>
<dbReference type="AlphaFoldDB" id="A0A1X0R8N4"/>
<proteinExistence type="predicted"/>
<organism evidence="2">
    <name type="scientific">Rhizopus microsporus var. microsporus</name>
    <dbReference type="NCBI Taxonomy" id="86635"/>
    <lineage>
        <taxon>Eukaryota</taxon>
        <taxon>Fungi</taxon>
        <taxon>Fungi incertae sedis</taxon>
        <taxon>Mucoromycota</taxon>
        <taxon>Mucoromycotina</taxon>
        <taxon>Mucoromycetes</taxon>
        <taxon>Mucorales</taxon>
        <taxon>Mucorineae</taxon>
        <taxon>Rhizopodaceae</taxon>
        <taxon>Rhizopus</taxon>
    </lineage>
</organism>
<dbReference type="OrthoDB" id="5570009at2759"/>
<dbReference type="Proteomes" id="UP000242414">
    <property type="component" value="Unassembled WGS sequence"/>
</dbReference>
<dbReference type="VEuPathDB" id="FungiDB:BCV72DRAFT_289028"/>
<gene>
    <name evidence="2" type="ORF">BCV72DRAFT_289028</name>
</gene>